<gene>
    <name evidence="2" type="ORF">ACFQJ9_13740</name>
</gene>
<comment type="caution">
    <text evidence="2">The sequence shown here is derived from an EMBL/GenBank/DDBJ whole genome shotgun (WGS) entry which is preliminary data.</text>
</comment>
<proteinExistence type="predicted"/>
<feature type="transmembrane region" description="Helical" evidence="1">
    <location>
        <begin position="170"/>
        <end position="188"/>
    </location>
</feature>
<feature type="transmembrane region" description="Helical" evidence="1">
    <location>
        <begin position="21"/>
        <end position="47"/>
    </location>
</feature>
<reference evidence="2 3" key="1">
    <citation type="journal article" date="2019" name="Int. J. Syst. Evol. Microbiol.">
        <title>The Global Catalogue of Microorganisms (GCM) 10K type strain sequencing project: providing services to taxonomists for standard genome sequencing and annotation.</title>
        <authorList>
            <consortium name="The Broad Institute Genomics Platform"/>
            <consortium name="The Broad Institute Genome Sequencing Center for Infectious Disease"/>
            <person name="Wu L."/>
            <person name="Ma J."/>
        </authorList>
    </citation>
    <scope>NUCLEOTIDE SEQUENCE [LARGE SCALE GENOMIC DNA]</scope>
    <source>
        <strain evidence="2 3">XZGYJ-43</strain>
    </source>
</reference>
<feature type="transmembrane region" description="Helical" evidence="1">
    <location>
        <begin position="98"/>
        <end position="123"/>
    </location>
</feature>
<keyword evidence="3" id="KW-1185">Reference proteome</keyword>
<evidence type="ECO:0000256" key="1">
    <source>
        <dbReference type="SAM" id="Phobius"/>
    </source>
</evidence>
<name>A0ABD5Z5M8_9EURY</name>
<dbReference type="RefSeq" id="WP_279527241.1">
    <property type="nucleotide sequence ID" value="NZ_CP122312.1"/>
</dbReference>
<feature type="transmembrane region" description="Helical" evidence="1">
    <location>
        <begin position="135"/>
        <end position="158"/>
    </location>
</feature>
<keyword evidence="1" id="KW-0812">Transmembrane</keyword>
<protein>
    <recommendedName>
        <fullName evidence="4">DUF998 domain-containing protein</fullName>
    </recommendedName>
</protein>
<sequence>MSDGPAADRRRDDRLPGADRTALLGAAAVLGSLCLVVSAGGEALFPVPDSYQFDPALTSPQFVRERVLPLVTFAGAGGHLAGLLGARRRDREGAGLGWVAGWWLTATGLVAVGAATAAMALLGPAGVSAAVLLELGLALGYLLALVLVGVGITVFGVAVFRRATSSLERVAGALFLLTPVALAAWYVVDLGRLGWVTGLPYPLGWAALGVDLWRRPADAE</sequence>
<accession>A0ABD5Z5M8</accession>
<feature type="transmembrane region" description="Helical" evidence="1">
    <location>
        <begin position="67"/>
        <end position="86"/>
    </location>
</feature>
<keyword evidence="1" id="KW-1133">Transmembrane helix</keyword>
<evidence type="ECO:0008006" key="4">
    <source>
        <dbReference type="Google" id="ProtNLM"/>
    </source>
</evidence>
<organism evidence="2 3">
    <name type="scientific">Halospeciosus flavus</name>
    <dbReference type="NCBI Taxonomy" id="3032283"/>
    <lineage>
        <taxon>Archaea</taxon>
        <taxon>Methanobacteriati</taxon>
        <taxon>Methanobacteriota</taxon>
        <taxon>Stenosarchaea group</taxon>
        <taxon>Halobacteria</taxon>
        <taxon>Halobacteriales</taxon>
        <taxon>Halobacteriaceae</taxon>
        <taxon>Halospeciosus</taxon>
    </lineage>
</organism>
<keyword evidence="1" id="KW-0472">Membrane</keyword>
<evidence type="ECO:0000313" key="3">
    <source>
        <dbReference type="Proteomes" id="UP001596447"/>
    </source>
</evidence>
<dbReference type="Proteomes" id="UP001596447">
    <property type="component" value="Unassembled WGS sequence"/>
</dbReference>
<dbReference type="EMBL" id="JBHTAR010000011">
    <property type="protein sequence ID" value="MFC7200461.1"/>
    <property type="molecule type" value="Genomic_DNA"/>
</dbReference>
<dbReference type="AlphaFoldDB" id="A0ABD5Z5M8"/>
<evidence type="ECO:0000313" key="2">
    <source>
        <dbReference type="EMBL" id="MFC7200461.1"/>
    </source>
</evidence>